<evidence type="ECO:0000256" key="8">
    <source>
        <dbReference type="ARBA" id="ARBA00022771"/>
    </source>
</evidence>
<feature type="compositionally biased region" description="Polar residues" evidence="18">
    <location>
        <begin position="550"/>
        <end position="572"/>
    </location>
</feature>
<evidence type="ECO:0000256" key="10">
    <source>
        <dbReference type="ARBA" id="ARBA00024057"/>
    </source>
</evidence>
<dbReference type="GO" id="GO:0032259">
    <property type="term" value="P:methylation"/>
    <property type="evidence" value="ECO:0007669"/>
    <property type="project" value="UniProtKB-KW"/>
</dbReference>
<dbReference type="PANTHER" id="PTHR46402">
    <property type="entry name" value="SET AND MYND DOMAIN-CONTAINING PROTEIN 5"/>
    <property type="match status" value="1"/>
</dbReference>
<dbReference type="GO" id="GO:0008270">
    <property type="term" value="F:zinc ion binding"/>
    <property type="evidence" value="ECO:0007669"/>
    <property type="project" value="UniProtKB-KW"/>
</dbReference>
<dbReference type="EMBL" id="HADZ01019448">
    <property type="protein sequence ID" value="SBP83389.1"/>
    <property type="molecule type" value="Transcribed_RNA"/>
</dbReference>
<evidence type="ECO:0000256" key="11">
    <source>
        <dbReference type="ARBA" id="ARBA00033038"/>
    </source>
</evidence>
<evidence type="ECO:0000256" key="7">
    <source>
        <dbReference type="ARBA" id="ARBA00022723"/>
    </source>
</evidence>
<dbReference type="GO" id="GO:0140943">
    <property type="term" value="F:histone H4K20 trimethyltransferase activity"/>
    <property type="evidence" value="ECO:0007669"/>
    <property type="project" value="UniProtKB-EC"/>
</dbReference>
<dbReference type="InterPro" id="IPR044422">
    <property type="entry name" value="SMYD5_SET"/>
</dbReference>
<feature type="region of interest" description="Disordered" evidence="18">
    <location>
        <begin position="545"/>
        <end position="616"/>
    </location>
</feature>
<comment type="subcellular location">
    <subcellularLocation>
        <location evidence="1">Cytoplasm</location>
    </subcellularLocation>
</comment>
<keyword evidence="5" id="KW-0808">Transferase</keyword>
<evidence type="ECO:0000259" key="19">
    <source>
        <dbReference type="PROSITE" id="PS50280"/>
    </source>
</evidence>
<evidence type="ECO:0000256" key="4">
    <source>
        <dbReference type="ARBA" id="ARBA00022603"/>
    </source>
</evidence>
<dbReference type="InterPro" id="IPR011990">
    <property type="entry name" value="TPR-like_helical_dom_sf"/>
</dbReference>
<evidence type="ECO:0000256" key="18">
    <source>
        <dbReference type="SAM" id="MobiDB-lite"/>
    </source>
</evidence>
<evidence type="ECO:0000256" key="9">
    <source>
        <dbReference type="ARBA" id="ARBA00022833"/>
    </source>
</evidence>
<dbReference type="PANTHER" id="PTHR46402:SF2">
    <property type="entry name" value="HISTONE-LYSINE N-TRIMETHYLTRANSFERASE SMYD5"/>
    <property type="match status" value="1"/>
</dbReference>
<dbReference type="AlphaFoldDB" id="A0A1A8CUG5"/>
<evidence type="ECO:0000256" key="2">
    <source>
        <dbReference type="ARBA" id="ARBA00012178"/>
    </source>
</evidence>
<evidence type="ECO:0000256" key="13">
    <source>
        <dbReference type="ARBA" id="ARBA00048081"/>
    </source>
</evidence>
<dbReference type="CDD" id="cd10521">
    <property type="entry name" value="SET_SMYD5"/>
    <property type="match status" value="1"/>
</dbReference>
<keyword evidence="7" id="KW-0479">Metal-binding</keyword>
<proteinExistence type="predicted"/>
<keyword evidence="8" id="KW-0863">Zinc-finger</keyword>
<reference evidence="20" key="1">
    <citation type="submission" date="2016-05" db="EMBL/GenBank/DDBJ databases">
        <authorList>
            <person name="Lavstsen T."/>
            <person name="Jespersen J.S."/>
        </authorList>
    </citation>
    <scope>NUCLEOTIDE SEQUENCE</scope>
    <source>
        <tissue evidence="20">Brain</tissue>
    </source>
</reference>
<dbReference type="GO" id="GO:0045814">
    <property type="term" value="P:negative regulation of gene expression, epigenetic"/>
    <property type="evidence" value="ECO:0007669"/>
    <property type="project" value="TreeGrafter"/>
</dbReference>
<evidence type="ECO:0000256" key="6">
    <source>
        <dbReference type="ARBA" id="ARBA00022691"/>
    </source>
</evidence>
<dbReference type="Pfam" id="PF00856">
    <property type="entry name" value="SET"/>
    <property type="match status" value="1"/>
</dbReference>
<reference evidence="20" key="2">
    <citation type="submission" date="2016-06" db="EMBL/GenBank/DDBJ databases">
        <title>The genome of a short-lived fish provides insights into sex chromosome evolution and the genetic control of aging.</title>
        <authorList>
            <person name="Reichwald K."/>
            <person name="Felder M."/>
            <person name="Petzold A."/>
            <person name="Koch P."/>
            <person name="Groth M."/>
            <person name="Platzer M."/>
        </authorList>
    </citation>
    <scope>NUCLEOTIDE SEQUENCE</scope>
    <source>
        <tissue evidence="20">Brain</tissue>
    </source>
</reference>
<dbReference type="FunFam" id="2.170.270.10:FF:000078">
    <property type="entry name" value="SMYD family member 5"/>
    <property type="match status" value="1"/>
</dbReference>
<dbReference type="GO" id="GO:0045595">
    <property type="term" value="P:regulation of cell differentiation"/>
    <property type="evidence" value="ECO:0007669"/>
    <property type="project" value="UniProtKB-ARBA"/>
</dbReference>
<gene>
    <name evidence="20" type="primary">SMYD5</name>
</gene>
<dbReference type="SMART" id="SM00317">
    <property type="entry name" value="SET"/>
    <property type="match status" value="1"/>
</dbReference>
<comment type="catalytic activity">
    <reaction evidence="12">
        <text>L-lysyl(36)-[histone H3] + 3 S-adenosyl-L-methionine = N(6),N(6),N(6)-trimethyl-L-lysyl(36)-[histone H3] + 3 S-adenosyl-L-homocysteine + 3 H(+)</text>
        <dbReference type="Rhea" id="RHEA:60324"/>
        <dbReference type="Rhea" id="RHEA-COMP:9785"/>
        <dbReference type="Rhea" id="RHEA-COMP:15536"/>
        <dbReference type="ChEBI" id="CHEBI:15378"/>
        <dbReference type="ChEBI" id="CHEBI:29969"/>
        <dbReference type="ChEBI" id="CHEBI:57856"/>
        <dbReference type="ChEBI" id="CHEBI:59789"/>
        <dbReference type="ChEBI" id="CHEBI:61961"/>
        <dbReference type="EC" id="2.1.1.359"/>
    </reaction>
</comment>
<feature type="non-terminal residue" evidence="20">
    <location>
        <position position="628"/>
    </location>
</feature>
<feature type="compositionally biased region" description="Acidic residues" evidence="18">
    <location>
        <begin position="383"/>
        <end position="413"/>
    </location>
</feature>
<organism evidence="20">
    <name type="scientific">Nothobranchius kadleci</name>
    <name type="common">African annual killifish</name>
    <dbReference type="NCBI Taxonomy" id="1051664"/>
    <lineage>
        <taxon>Eukaryota</taxon>
        <taxon>Metazoa</taxon>
        <taxon>Chordata</taxon>
        <taxon>Craniata</taxon>
        <taxon>Vertebrata</taxon>
        <taxon>Euteleostomi</taxon>
        <taxon>Actinopterygii</taxon>
        <taxon>Neopterygii</taxon>
        <taxon>Teleostei</taxon>
        <taxon>Neoteleostei</taxon>
        <taxon>Acanthomorphata</taxon>
        <taxon>Ovalentaria</taxon>
        <taxon>Atherinomorphae</taxon>
        <taxon>Cyprinodontiformes</taxon>
        <taxon>Nothobranchiidae</taxon>
        <taxon>Nothobranchius</taxon>
    </lineage>
</organism>
<dbReference type="GO" id="GO:0140955">
    <property type="term" value="F:histone H3K36 trimethyltransferase activity"/>
    <property type="evidence" value="ECO:0007669"/>
    <property type="project" value="UniProtKB-EC"/>
</dbReference>
<dbReference type="EC" id="2.1.1.372" evidence="10"/>
<evidence type="ECO:0000256" key="16">
    <source>
        <dbReference type="ARBA" id="ARBA00049789"/>
    </source>
</evidence>
<accession>A0A1A8CUG5</accession>
<dbReference type="Gene3D" id="1.25.40.10">
    <property type="entry name" value="Tetratricopeptide repeat domain"/>
    <property type="match status" value="1"/>
</dbReference>
<feature type="domain" description="SET" evidence="19">
    <location>
        <begin position="18"/>
        <end position="349"/>
    </location>
</feature>
<evidence type="ECO:0000313" key="20">
    <source>
        <dbReference type="EMBL" id="SBP83389.1"/>
    </source>
</evidence>
<evidence type="ECO:0000256" key="14">
    <source>
        <dbReference type="ARBA" id="ARBA00049497"/>
    </source>
</evidence>
<evidence type="ECO:0000256" key="1">
    <source>
        <dbReference type="ARBA" id="ARBA00004496"/>
    </source>
</evidence>
<comment type="catalytic activity">
    <reaction evidence="14">
        <text>L-lysyl-[protein] + 3 S-adenosyl-L-methionine = N(6),N(6),N(6)-trimethyl-L-lysyl-[protein] + 3 S-adenosyl-L-homocysteine + 3 H(+)</text>
        <dbReference type="Rhea" id="RHEA:54192"/>
        <dbReference type="Rhea" id="RHEA-COMP:9752"/>
        <dbReference type="Rhea" id="RHEA-COMP:13826"/>
        <dbReference type="ChEBI" id="CHEBI:15378"/>
        <dbReference type="ChEBI" id="CHEBI:29969"/>
        <dbReference type="ChEBI" id="CHEBI:57856"/>
        <dbReference type="ChEBI" id="CHEBI:59789"/>
        <dbReference type="ChEBI" id="CHEBI:61961"/>
    </reaction>
    <physiologicalReaction direction="left-to-right" evidence="14">
        <dbReference type="Rhea" id="RHEA:54193"/>
    </physiologicalReaction>
</comment>
<evidence type="ECO:0000256" key="12">
    <source>
        <dbReference type="ARBA" id="ARBA00047545"/>
    </source>
</evidence>
<sequence>APLDDMFSLCEDPGKVASSVEVKFIDNLKGKGLFAKKSIKKGDTIFTERPLVSAQFLWNELYKYKACEYCLRALETAEENARRLSGNPALSLPHAELCCVHPELHQACPQCQVMYCSSECRQAAADQYHQVLCLGPSQDDPNHPINKLKNTWRSMHYPPETSSIMLMAKMVAAVKQAKDKAHWQKLFSHFCSRTANEEEEIAHKLLGEQFRGQLAVLNGLFTAALYDDHLSRWFVPEGFCSLFALVGTNGQGIGTSSLSQWVHGCDALELPAQQRAQLDSFIDQLYRDIEKETGDFLNCEGSGLFLLQSSCNHSCIPNAEASFPDNNFLLHLSALSDISPGEEICISYLECCQRDRSRHSRHKILRENYLFICSCPKCVSQMDEPDLTSEEEEEEEEDEDEEEEEEEGEEEEMDSKPDVEEDGRNDYRFSLRLEGARHHQNTEALHPHRRSSSREPVDDDSAVELDRGDDGSTTTLNGLGPLNNDKLSRKLLGGGMSPDSISSLSKRIKVEKDLDPPTPTIPNTENVYSQWLAGYAASRQLKDPFISFTGGDSRQSPFTSSSEHSENGSLRFSTPPGELDGERAASGRSGTGSGASTPHGGSGNGRPSSKDGRRSDTCEFCGKVFKNC</sequence>
<evidence type="ECO:0000256" key="5">
    <source>
        <dbReference type="ARBA" id="ARBA00022679"/>
    </source>
</evidence>
<evidence type="ECO:0000256" key="17">
    <source>
        <dbReference type="ARBA" id="ARBA00049806"/>
    </source>
</evidence>
<dbReference type="PROSITE" id="PS50280">
    <property type="entry name" value="SET"/>
    <property type="match status" value="1"/>
</dbReference>
<dbReference type="SUPFAM" id="SSF82199">
    <property type="entry name" value="SET domain"/>
    <property type="match status" value="1"/>
</dbReference>
<feature type="region of interest" description="Disordered" evidence="18">
    <location>
        <begin position="437"/>
        <end position="525"/>
    </location>
</feature>
<evidence type="ECO:0000256" key="3">
    <source>
        <dbReference type="ARBA" id="ARBA00022490"/>
    </source>
</evidence>
<evidence type="ECO:0000256" key="15">
    <source>
        <dbReference type="ARBA" id="ARBA00049768"/>
    </source>
</evidence>
<keyword evidence="9" id="KW-0862">Zinc</keyword>
<dbReference type="Gene3D" id="2.170.270.10">
    <property type="entry name" value="SET domain"/>
    <property type="match status" value="1"/>
</dbReference>
<protein>
    <recommendedName>
        <fullName evidence="15">Protein-lysine N-trimethyltransferase SMYD5</fullName>
        <ecNumber evidence="2">2.1.1.359</ecNumber>
        <ecNumber evidence="10">2.1.1.372</ecNumber>
    </recommendedName>
    <alternativeName>
        <fullName evidence="11">SET and MYND domain-containing protein 5</fullName>
    </alternativeName>
    <alternativeName>
        <fullName evidence="16">[histone H3]-lysine20 N-trimethyltransferase SMYD5</fullName>
    </alternativeName>
    <alternativeName>
        <fullName evidence="17">[histone H4]-lysine36 N-trimethyltransferase SMYD5</fullName>
    </alternativeName>
</protein>
<name>A0A1A8CUG5_NOTKA</name>
<feature type="non-terminal residue" evidence="20">
    <location>
        <position position="1"/>
    </location>
</feature>
<feature type="compositionally biased region" description="Basic and acidic residues" evidence="18">
    <location>
        <begin position="414"/>
        <end position="423"/>
    </location>
</feature>
<feature type="region of interest" description="Disordered" evidence="18">
    <location>
        <begin position="382"/>
        <end position="423"/>
    </location>
</feature>
<keyword evidence="3" id="KW-0963">Cytoplasm</keyword>
<dbReference type="EC" id="2.1.1.359" evidence="2"/>
<comment type="catalytic activity">
    <reaction evidence="13">
        <text>L-lysyl(20)-[histone H4] + 3 S-adenosyl-L-methionine = N(6),N(6),N(6)-trimethyl-L-lysyl(20)-[histone H4] + 3 S-adenosyl-L-homocysteine + 3 H(+)</text>
        <dbReference type="Rhea" id="RHEA:64456"/>
        <dbReference type="Rhea" id="RHEA-COMP:15554"/>
        <dbReference type="Rhea" id="RHEA-COMP:15998"/>
        <dbReference type="ChEBI" id="CHEBI:15378"/>
        <dbReference type="ChEBI" id="CHEBI:29969"/>
        <dbReference type="ChEBI" id="CHEBI:57856"/>
        <dbReference type="ChEBI" id="CHEBI:59789"/>
        <dbReference type="ChEBI" id="CHEBI:61961"/>
        <dbReference type="EC" id="2.1.1.372"/>
    </reaction>
</comment>
<keyword evidence="6" id="KW-0949">S-adenosyl-L-methionine</keyword>
<dbReference type="GO" id="GO:0005737">
    <property type="term" value="C:cytoplasm"/>
    <property type="evidence" value="ECO:0007669"/>
    <property type="project" value="UniProtKB-SubCell"/>
</dbReference>
<dbReference type="InterPro" id="IPR001214">
    <property type="entry name" value="SET_dom"/>
</dbReference>
<dbReference type="InterPro" id="IPR046341">
    <property type="entry name" value="SET_dom_sf"/>
</dbReference>
<keyword evidence="4" id="KW-0489">Methyltransferase</keyword>